<protein>
    <submittedName>
        <fullName evidence="2">Putative secreted protein</fullName>
    </submittedName>
</protein>
<name>A0A2M4DCK7_ANODA</name>
<dbReference type="EMBL" id="GGFL01011145">
    <property type="protein sequence ID" value="MBW75323.1"/>
    <property type="molecule type" value="Transcribed_RNA"/>
</dbReference>
<evidence type="ECO:0000313" key="2">
    <source>
        <dbReference type="EMBL" id="MBW75323.1"/>
    </source>
</evidence>
<feature type="chain" id="PRO_5014876118" evidence="1">
    <location>
        <begin position="21"/>
        <end position="83"/>
    </location>
</feature>
<dbReference type="AlphaFoldDB" id="A0A2M4DCK7"/>
<evidence type="ECO:0000256" key="1">
    <source>
        <dbReference type="SAM" id="SignalP"/>
    </source>
</evidence>
<reference evidence="2" key="1">
    <citation type="submission" date="2018-01" db="EMBL/GenBank/DDBJ databases">
        <title>An insight into the sialome of Amazonian anophelines.</title>
        <authorList>
            <person name="Ribeiro J.M."/>
            <person name="Scarpassa V."/>
            <person name="Calvo E."/>
        </authorList>
    </citation>
    <scope>NUCLEOTIDE SEQUENCE</scope>
</reference>
<organism evidence="2">
    <name type="scientific">Anopheles darlingi</name>
    <name type="common">Mosquito</name>
    <dbReference type="NCBI Taxonomy" id="43151"/>
    <lineage>
        <taxon>Eukaryota</taxon>
        <taxon>Metazoa</taxon>
        <taxon>Ecdysozoa</taxon>
        <taxon>Arthropoda</taxon>
        <taxon>Hexapoda</taxon>
        <taxon>Insecta</taxon>
        <taxon>Pterygota</taxon>
        <taxon>Neoptera</taxon>
        <taxon>Endopterygota</taxon>
        <taxon>Diptera</taxon>
        <taxon>Nematocera</taxon>
        <taxon>Culicoidea</taxon>
        <taxon>Culicidae</taxon>
        <taxon>Anophelinae</taxon>
        <taxon>Anopheles</taxon>
    </lineage>
</organism>
<sequence>MTGGLLSFFFLIFWIQNDQTDILMNDRRRITMQTRFKRRFMRLLFMAEESVNCGLLRDDQKNAFFYAFMNPWLGIDELTFQIE</sequence>
<feature type="signal peptide" evidence="1">
    <location>
        <begin position="1"/>
        <end position="20"/>
    </location>
</feature>
<proteinExistence type="predicted"/>
<keyword evidence="1" id="KW-0732">Signal</keyword>
<accession>A0A2M4DCK7</accession>